<evidence type="ECO:0000313" key="2">
    <source>
        <dbReference type="Proteomes" id="UP000265520"/>
    </source>
</evidence>
<organism evidence="1 2">
    <name type="scientific">Trifolium medium</name>
    <dbReference type="NCBI Taxonomy" id="97028"/>
    <lineage>
        <taxon>Eukaryota</taxon>
        <taxon>Viridiplantae</taxon>
        <taxon>Streptophyta</taxon>
        <taxon>Embryophyta</taxon>
        <taxon>Tracheophyta</taxon>
        <taxon>Spermatophyta</taxon>
        <taxon>Magnoliopsida</taxon>
        <taxon>eudicotyledons</taxon>
        <taxon>Gunneridae</taxon>
        <taxon>Pentapetalae</taxon>
        <taxon>rosids</taxon>
        <taxon>fabids</taxon>
        <taxon>Fabales</taxon>
        <taxon>Fabaceae</taxon>
        <taxon>Papilionoideae</taxon>
        <taxon>50 kb inversion clade</taxon>
        <taxon>NPAAA clade</taxon>
        <taxon>Hologalegina</taxon>
        <taxon>IRL clade</taxon>
        <taxon>Trifolieae</taxon>
        <taxon>Trifolium</taxon>
    </lineage>
</organism>
<name>A0A392U2J5_9FABA</name>
<evidence type="ECO:0000313" key="1">
    <source>
        <dbReference type="EMBL" id="MCI67663.1"/>
    </source>
</evidence>
<sequence length="35" mass="4288">AVKDEKWRNAMKEEIRALEDNDTWTTEDLPRERKL</sequence>
<accession>A0A392U2J5</accession>
<dbReference type="AlphaFoldDB" id="A0A392U2J5"/>
<proteinExistence type="predicted"/>
<comment type="caution">
    <text evidence="1">The sequence shown here is derived from an EMBL/GenBank/DDBJ whole genome shotgun (WGS) entry which is preliminary data.</text>
</comment>
<reference evidence="1 2" key="1">
    <citation type="journal article" date="2018" name="Front. Plant Sci.">
        <title>Red Clover (Trifolium pratense) and Zigzag Clover (T. medium) - A Picture of Genomic Similarities and Differences.</title>
        <authorList>
            <person name="Dluhosova J."/>
            <person name="Istvanek J."/>
            <person name="Nedelnik J."/>
            <person name="Repkova J."/>
        </authorList>
    </citation>
    <scope>NUCLEOTIDE SEQUENCE [LARGE SCALE GENOMIC DNA]</scope>
    <source>
        <strain evidence="2">cv. 10/8</strain>
        <tissue evidence="1">Leaf</tissue>
    </source>
</reference>
<keyword evidence="2" id="KW-1185">Reference proteome</keyword>
<protein>
    <submittedName>
        <fullName evidence="1">Uncharacterized protein</fullName>
    </submittedName>
</protein>
<feature type="non-terminal residue" evidence="1">
    <location>
        <position position="1"/>
    </location>
</feature>
<dbReference type="EMBL" id="LXQA010721378">
    <property type="protein sequence ID" value="MCI67663.1"/>
    <property type="molecule type" value="Genomic_DNA"/>
</dbReference>
<dbReference type="Proteomes" id="UP000265520">
    <property type="component" value="Unassembled WGS sequence"/>
</dbReference>